<dbReference type="Gene3D" id="3.40.640.10">
    <property type="entry name" value="Type I PLP-dependent aspartate aminotransferase-like (Major domain)"/>
    <property type="match status" value="1"/>
</dbReference>
<dbReference type="SUPFAM" id="SSF53383">
    <property type="entry name" value="PLP-dependent transferases"/>
    <property type="match status" value="1"/>
</dbReference>
<keyword evidence="1" id="KW-0032">Aminotransferase</keyword>
<protein>
    <submittedName>
        <fullName evidence="1">Aminotransferase MSMEG_6286/MSMEI_6121</fullName>
    </submittedName>
</protein>
<dbReference type="InterPro" id="IPR015421">
    <property type="entry name" value="PyrdxlP-dep_Trfase_major"/>
</dbReference>
<dbReference type="Proteomes" id="UP001458946">
    <property type="component" value="Unassembled WGS sequence"/>
</dbReference>
<dbReference type="PANTHER" id="PTHR43799">
    <property type="entry name" value="AMINOTRANSFERASE, PUTATIVE-RELATED"/>
    <property type="match status" value="1"/>
</dbReference>
<keyword evidence="2" id="KW-1185">Reference proteome</keyword>
<sequence length="418" mass="44940">MTKDALAQAQADYAALKAKNLKLNMQRGQPSDADFDLSNRMINALSVEDLHMDGLDLRNYPGGVAGIPAARSLFADYLDVKPENVLVWNNSSLELQGLILGFAMLHGLRGSAGGWVHQKPKMIVTVPGYDRHFLLLQTLGFELLTVPMQSDGPDIDAIEKLAAADASVKGVLFVPTYSNPGGETISAAKAAKLARLKAAAPDFTIFADDAYRVHHLLDERDTPVNFVALCRDAGHPDRAFVFASTSKITFAGAGLGFVASSEDNIKWLSKYLNAQSIGPNKVEQARHVKFLQAYPSGLEGLMRDHAKLIAPKFQAVYDALERELGQDGGGYATWAKPKGGYFISLDTAEPVAARVVELAEGAGISLTPAGATFPAGQDKEGRNIRLAPTRPPLEEVGVAMQGIATCIKLATEERRATR</sequence>
<dbReference type="RefSeq" id="WP_353543872.1">
    <property type="nucleotide sequence ID" value="NZ_BAABRN010000073.1"/>
</dbReference>
<name>A0ABP9VGL6_9DEIO</name>
<dbReference type="InterPro" id="IPR015424">
    <property type="entry name" value="PyrdxlP-dep_Trfase"/>
</dbReference>
<dbReference type="Gene3D" id="3.90.1150.10">
    <property type="entry name" value="Aspartate Aminotransferase, domain 1"/>
    <property type="match status" value="1"/>
</dbReference>
<gene>
    <name evidence="1" type="ORF">Dxin01_03674</name>
</gene>
<evidence type="ECO:0000313" key="2">
    <source>
        <dbReference type="Proteomes" id="UP001458946"/>
    </source>
</evidence>
<reference evidence="1 2" key="1">
    <citation type="submission" date="2024-02" db="EMBL/GenBank/DDBJ databases">
        <title>Deinococcus xinjiangensis NBRC 107630.</title>
        <authorList>
            <person name="Ichikawa N."/>
            <person name="Katano-Makiyama Y."/>
            <person name="Hidaka K."/>
        </authorList>
    </citation>
    <scope>NUCLEOTIDE SEQUENCE [LARGE SCALE GENOMIC DNA]</scope>
    <source>
        <strain evidence="1 2">NBRC 107630</strain>
    </source>
</reference>
<proteinExistence type="predicted"/>
<dbReference type="EMBL" id="BAABRN010000073">
    <property type="protein sequence ID" value="GAA5503906.1"/>
    <property type="molecule type" value="Genomic_DNA"/>
</dbReference>
<organism evidence="1 2">
    <name type="scientific">Deinococcus xinjiangensis</name>
    <dbReference type="NCBI Taxonomy" id="457454"/>
    <lineage>
        <taxon>Bacteria</taxon>
        <taxon>Thermotogati</taxon>
        <taxon>Deinococcota</taxon>
        <taxon>Deinococci</taxon>
        <taxon>Deinococcales</taxon>
        <taxon>Deinococcaceae</taxon>
        <taxon>Deinococcus</taxon>
    </lineage>
</organism>
<dbReference type="CDD" id="cd00609">
    <property type="entry name" value="AAT_like"/>
    <property type="match status" value="1"/>
</dbReference>
<dbReference type="PANTHER" id="PTHR43799:SF1">
    <property type="entry name" value="ASPARTATE AMINOTRANSFERASE"/>
    <property type="match status" value="1"/>
</dbReference>
<dbReference type="InterPro" id="IPR015422">
    <property type="entry name" value="PyrdxlP-dep_Trfase_small"/>
</dbReference>
<dbReference type="Pfam" id="PF12897">
    <property type="entry name" value="Asp_aminotransf"/>
    <property type="match status" value="1"/>
</dbReference>
<comment type="caution">
    <text evidence="1">The sequence shown here is derived from an EMBL/GenBank/DDBJ whole genome shotgun (WGS) entry which is preliminary data.</text>
</comment>
<keyword evidence="1" id="KW-0808">Transferase</keyword>
<accession>A0ABP9VGL6</accession>
<evidence type="ECO:0000313" key="1">
    <source>
        <dbReference type="EMBL" id="GAA5503906.1"/>
    </source>
</evidence>
<dbReference type="GO" id="GO:0008483">
    <property type="term" value="F:transaminase activity"/>
    <property type="evidence" value="ECO:0007669"/>
    <property type="project" value="UniProtKB-KW"/>
</dbReference>
<dbReference type="InterPro" id="IPR024551">
    <property type="entry name" value="AspAT_Ic"/>
</dbReference>